<reference evidence="1 2" key="1">
    <citation type="submission" date="2019-03" db="EMBL/GenBank/DDBJ databases">
        <title>Genomic Encyclopedia of Type Strains, Phase IV (KMG-IV): sequencing the most valuable type-strain genomes for metagenomic binning, comparative biology and taxonomic classification.</title>
        <authorList>
            <person name="Goeker M."/>
        </authorList>
    </citation>
    <scope>NUCLEOTIDE SEQUENCE [LARGE SCALE GENOMIC DNA]</scope>
    <source>
        <strain evidence="1 2">DSM 21153</strain>
    </source>
</reference>
<dbReference type="InterPro" id="IPR002060">
    <property type="entry name" value="Squ/phyt_synthse"/>
</dbReference>
<gene>
    <name evidence="1" type="ORF">EV216_11017</name>
</gene>
<comment type="caution">
    <text evidence="1">The sequence shown here is derived from an EMBL/GenBank/DDBJ whole genome shotgun (WGS) entry which is preliminary data.</text>
</comment>
<keyword evidence="2" id="KW-1185">Reference proteome</keyword>
<proteinExistence type="predicted"/>
<organism evidence="1 2">
    <name type="scientific">Rhodovulum steppense</name>
    <dbReference type="NCBI Taxonomy" id="540251"/>
    <lineage>
        <taxon>Bacteria</taxon>
        <taxon>Pseudomonadati</taxon>
        <taxon>Pseudomonadota</taxon>
        <taxon>Alphaproteobacteria</taxon>
        <taxon>Rhodobacterales</taxon>
        <taxon>Paracoccaceae</taxon>
        <taxon>Rhodovulum</taxon>
    </lineage>
</organism>
<dbReference type="SUPFAM" id="SSF48576">
    <property type="entry name" value="Terpenoid synthases"/>
    <property type="match status" value="1"/>
</dbReference>
<dbReference type="OrthoDB" id="9814909at2"/>
<dbReference type="Pfam" id="PF00494">
    <property type="entry name" value="SQS_PSY"/>
    <property type="match status" value="1"/>
</dbReference>
<evidence type="ECO:0000313" key="1">
    <source>
        <dbReference type="EMBL" id="TCM84701.1"/>
    </source>
</evidence>
<dbReference type="InterPro" id="IPR008949">
    <property type="entry name" value="Isoprenoid_synthase_dom_sf"/>
</dbReference>
<dbReference type="AlphaFoldDB" id="A0A4R1YUD6"/>
<evidence type="ECO:0000313" key="2">
    <source>
        <dbReference type="Proteomes" id="UP000295277"/>
    </source>
</evidence>
<accession>A0A4R1YUD6</accession>
<dbReference type="EMBL" id="SLVM01000010">
    <property type="protein sequence ID" value="TCM84701.1"/>
    <property type="molecule type" value="Genomic_DNA"/>
</dbReference>
<sequence>MSLDACAEIVRRGDPDRFLATMTAPVAARERLLPLYAFNVEVARAPWLTQEPLIAEMRLQWWRDVLDEIARGGPVRRHEVATPLAQVLDPEGAILLDTLVAARRWDCTRAPFADQAAFEAHIDAGFGTLMWVAARVLGAATGERALRDLAFAQGIANWLVAVPDLEVRGRLPLVDGRPEAVSALARQGLARLAAVRRQRAAIPPAATPAALSAWRAGAILSRAAAEPARVAEGRLATSEFHRRAGLLIRSLTGRW</sequence>
<name>A0A4R1YUD6_9RHOB</name>
<protein>
    <submittedName>
        <fullName evidence="1">Phytoene/squalene synthetase</fullName>
    </submittedName>
</protein>
<dbReference type="Proteomes" id="UP000295277">
    <property type="component" value="Unassembled WGS sequence"/>
</dbReference>
<dbReference type="RefSeq" id="WP_132694580.1">
    <property type="nucleotide sequence ID" value="NZ_SLVM01000010.1"/>
</dbReference>
<dbReference type="Gene3D" id="1.10.600.10">
    <property type="entry name" value="Farnesyl Diphosphate Synthase"/>
    <property type="match status" value="1"/>
</dbReference>